<dbReference type="PANTHER" id="PTHR19411">
    <property type="entry name" value="PROTEIN BUD31-RELATED"/>
    <property type="match status" value="1"/>
</dbReference>
<feature type="domain" description="SET" evidence="8">
    <location>
        <begin position="150"/>
        <end position="402"/>
    </location>
</feature>
<dbReference type="InterPro" id="IPR014352">
    <property type="entry name" value="FERM/acyl-CoA-bd_prot_sf"/>
</dbReference>
<dbReference type="EMBL" id="CADEPM010000003">
    <property type="protein sequence ID" value="CAB3402671.1"/>
    <property type="molecule type" value="Genomic_DNA"/>
</dbReference>
<keyword evidence="7" id="KW-1133">Transmembrane helix</keyword>
<dbReference type="InterPro" id="IPR001214">
    <property type="entry name" value="SET_dom"/>
</dbReference>
<comment type="caution">
    <text evidence="10">The sequence shown here is derived from an EMBL/GenBank/DDBJ whole genome shotgun (WGS) entry which is preliminary data.</text>
</comment>
<dbReference type="InterPro" id="IPR035984">
    <property type="entry name" value="Acyl-CoA-binding_sf"/>
</dbReference>
<dbReference type="GO" id="GO:0000062">
    <property type="term" value="F:fatty-acyl-CoA binding"/>
    <property type="evidence" value="ECO:0007669"/>
    <property type="project" value="InterPro"/>
</dbReference>
<evidence type="ECO:0000256" key="5">
    <source>
        <dbReference type="ARBA" id="ARBA00023242"/>
    </source>
</evidence>
<dbReference type="OrthoDB" id="277109at2759"/>
<dbReference type="InterPro" id="IPR001748">
    <property type="entry name" value="BUD31"/>
</dbReference>
<evidence type="ECO:0000313" key="11">
    <source>
        <dbReference type="Proteomes" id="UP000494206"/>
    </source>
</evidence>
<evidence type="ECO:0000256" key="2">
    <source>
        <dbReference type="ARBA" id="ARBA00005287"/>
    </source>
</evidence>
<dbReference type="InterPro" id="IPR000582">
    <property type="entry name" value="Acyl-CoA-binding_protein"/>
</dbReference>
<organism evidence="10 11">
    <name type="scientific">Caenorhabditis bovis</name>
    <dbReference type="NCBI Taxonomy" id="2654633"/>
    <lineage>
        <taxon>Eukaryota</taxon>
        <taxon>Metazoa</taxon>
        <taxon>Ecdysozoa</taxon>
        <taxon>Nematoda</taxon>
        <taxon>Chromadorea</taxon>
        <taxon>Rhabditida</taxon>
        <taxon>Rhabditina</taxon>
        <taxon>Rhabditomorpha</taxon>
        <taxon>Rhabditoidea</taxon>
        <taxon>Rhabditidae</taxon>
        <taxon>Peloderinae</taxon>
        <taxon>Caenorhabditis</taxon>
    </lineage>
</organism>
<dbReference type="PROSITE" id="PS50280">
    <property type="entry name" value="SET"/>
    <property type="match status" value="1"/>
</dbReference>
<evidence type="ECO:0000256" key="3">
    <source>
        <dbReference type="ARBA" id="ARBA00015122"/>
    </source>
</evidence>
<protein>
    <recommendedName>
        <fullName evidence="3">Protein BUD31 homolog</fullName>
    </recommendedName>
</protein>
<dbReference type="Gene3D" id="6.10.140.2220">
    <property type="match status" value="1"/>
</dbReference>
<dbReference type="SUPFAM" id="SSF82199">
    <property type="entry name" value="SET domain"/>
    <property type="match status" value="1"/>
</dbReference>
<proteinExistence type="inferred from homology"/>
<evidence type="ECO:0000256" key="1">
    <source>
        <dbReference type="ARBA" id="ARBA00004123"/>
    </source>
</evidence>
<dbReference type="FunFam" id="1.20.80.10:FF:000010">
    <property type="entry name" value="Acyl-CoA-binding domain-containing protein 5"/>
    <property type="match status" value="1"/>
</dbReference>
<reference evidence="10 11" key="1">
    <citation type="submission" date="2020-04" db="EMBL/GenBank/DDBJ databases">
        <authorList>
            <person name="Laetsch R D."/>
            <person name="Stevens L."/>
            <person name="Kumar S."/>
            <person name="Blaxter L. M."/>
        </authorList>
    </citation>
    <scope>NUCLEOTIDE SEQUENCE [LARGE SCALE GENOMIC DNA]</scope>
</reference>
<keyword evidence="7" id="KW-0472">Membrane</keyword>
<dbReference type="PROSITE" id="PS51228">
    <property type="entry name" value="ACB_2"/>
    <property type="match status" value="1"/>
</dbReference>
<dbReference type="SMART" id="SM00317">
    <property type="entry name" value="SET"/>
    <property type="match status" value="1"/>
</dbReference>
<dbReference type="Proteomes" id="UP000494206">
    <property type="component" value="Unassembled WGS sequence"/>
</dbReference>
<evidence type="ECO:0000313" key="10">
    <source>
        <dbReference type="EMBL" id="CAB3402671.1"/>
    </source>
</evidence>
<keyword evidence="11" id="KW-1185">Reference proteome</keyword>
<dbReference type="GO" id="GO:0019915">
    <property type="term" value="P:lipid storage"/>
    <property type="evidence" value="ECO:0007669"/>
    <property type="project" value="UniProtKB-ARBA"/>
</dbReference>
<dbReference type="GO" id="GO:0005681">
    <property type="term" value="C:spliceosomal complex"/>
    <property type="evidence" value="ECO:0007669"/>
    <property type="project" value="TreeGrafter"/>
</dbReference>
<dbReference type="InterPro" id="IPR018230">
    <property type="entry name" value="BUD31/G10-rel_CS"/>
</dbReference>
<evidence type="ECO:0000256" key="7">
    <source>
        <dbReference type="SAM" id="Phobius"/>
    </source>
</evidence>
<keyword evidence="5" id="KW-0539">Nucleus</keyword>
<comment type="subcellular location">
    <subcellularLocation>
        <location evidence="1">Nucleus</location>
    </subcellularLocation>
</comment>
<dbReference type="Pfam" id="PF01125">
    <property type="entry name" value="BUD31"/>
    <property type="match status" value="1"/>
</dbReference>
<feature type="transmembrane region" description="Helical" evidence="7">
    <location>
        <begin position="670"/>
        <end position="689"/>
    </location>
</feature>
<dbReference type="Pfam" id="PF00887">
    <property type="entry name" value="ACBP"/>
    <property type="match status" value="1"/>
</dbReference>
<dbReference type="InterPro" id="IPR022408">
    <property type="entry name" value="Acyl-CoA-binding_prot_CS"/>
</dbReference>
<dbReference type="InterPro" id="IPR046341">
    <property type="entry name" value="SET_dom_sf"/>
</dbReference>
<feature type="domain" description="ACB" evidence="9">
    <location>
        <begin position="457"/>
        <end position="546"/>
    </location>
</feature>
<keyword evidence="7" id="KW-0812">Transmembrane</keyword>
<comment type="similarity">
    <text evidence="2">Belongs to the BUD31 (G10) family.</text>
</comment>
<dbReference type="Pfam" id="PF00856">
    <property type="entry name" value="SET"/>
    <property type="match status" value="1"/>
</dbReference>
<dbReference type="PANTHER" id="PTHR19411:SF0">
    <property type="entry name" value="PROTEIN BUD31 HOMOLOG"/>
    <property type="match status" value="1"/>
</dbReference>
<evidence type="ECO:0000256" key="6">
    <source>
        <dbReference type="ARBA" id="ARBA00059808"/>
    </source>
</evidence>
<name>A0A8S1EN46_9PELO</name>
<dbReference type="GO" id="GO:0000398">
    <property type="term" value="P:mRNA splicing, via spliceosome"/>
    <property type="evidence" value="ECO:0007669"/>
    <property type="project" value="TreeGrafter"/>
</dbReference>
<dbReference type="Gene3D" id="2.170.270.10">
    <property type="entry name" value="SET domain"/>
    <property type="match status" value="1"/>
</dbReference>
<dbReference type="Gene3D" id="1.10.220.160">
    <property type="match status" value="1"/>
</dbReference>
<dbReference type="AlphaFoldDB" id="A0A8S1EN46"/>
<keyword evidence="4" id="KW-0446">Lipid-binding</keyword>
<dbReference type="SUPFAM" id="SSF47027">
    <property type="entry name" value="Acyl-CoA binding protein"/>
    <property type="match status" value="1"/>
</dbReference>
<gene>
    <name evidence="10" type="ORF">CBOVIS_LOCUS5260</name>
</gene>
<dbReference type="PROSITE" id="PS00997">
    <property type="entry name" value="G10_1"/>
    <property type="match status" value="1"/>
</dbReference>
<dbReference type="PROSITE" id="PS00880">
    <property type="entry name" value="ACB_1"/>
    <property type="match status" value="1"/>
</dbReference>
<accession>A0A8S1EN46</accession>
<dbReference type="PRINTS" id="PR00322">
    <property type="entry name" value="G10"/>
</dbReference>
<sequence>MSLVTKLRRVRKKPPEGWELIEPTLEQFEAKMREAETEPHEGKRKTEINWPIFRINHQRSRYIYDLFYKQEKISKELYDFCIAAKLVDASLIAKWKKQGYENLCCLRCIQTRDSNFGTNCVCRVPKSKLDAEKVIECVHCGCRGQMASVPEIETNPDLPQLYAGVTIGYNEKTGRCLKAKWDIPPGQVVCVEKGITVNVDKNYCYNCLKKLQNSEEIYCTECDASIEKDPLELARGDFDELGILKLAVHIVLNYPMEQIIAATNQENVAPPTEAPEKLSTEDFESVMQLIPMEGIREAFNNETVAVQNKDWGKLGDEVRYRKFAKAVELVAERCAKNSHVIYSIEQTCRGKTEEPMGTGLFPISSIFNHSCTPNVFGFFVQNYFVFVSRGVRAGEELLDSYGVSYFQNTALKRQRFLTEVSGFECVCEKCENGESLNQFLISNFRNPQNKMPKNVDLNELFEAAVFIVQNLPKDGDVKTSNDEKLKFYSLFKQATIGKCNVSKPSFYDVQGVYKWNAWNALGEMTMEEAKSKYIEILTEKMNRAQKDHSTDAWKNNKTYEVLAPKMKLLGVFEVKEERLSNDSTLNAISDGEYADAIDDEDVSRSSSFTEARSRRQLSPAFRDSCTRMEKELRSITEQLTQLSKIVESRHNLLLNLMQKATVYVVVPRSISFRTILFFIIWPFVAHMLLRWVKNFFARV</sequence>
<comment type="function">
    <text evidence="6">Binds medium- and long-chain acyl-CoA esters with very high affinity and may function as an intracellular carrier of acyl-CoA esters.</text>
</comment>
<evidence type="ECO:0000259" key="8">
    <source>
        <dbReference type="PROSITE" id="PS50280"/>
    </source>
</evidence>
<evidence type="ECO:0000256" key="4">
    <source>
        <dbReference type="ARBA" id="ARBA00023121"/>
    </source>
</evidence>
<evidence type="ECO:0000259" key="9">
    <source>
        <dbReference type="PROSITE" id="PS51228"/>
    </source>
</evidence>
<dbReference type="Gene3D" id="1.20.80.10">
    <property type="match status" value="1"/>
</dbReference>